<gene>
    <name evidence="1" type="ORF">BIFPSEUDO_03665</name>
</gene>
<organism evidence="1 2">
    <name type="scientific">Bifidobacterium pseudocatenulatum DSM 20438 = JCM 1200 = LMG 10505</name>
    <dbReference type="NCBI Taxonomy" id="547043"/>
    <lineage>
        <taxon>Bacteria</taxon>
        <taxon>Bacillati</taxon>
        <taxon>Actinomycetota</taxon>
        <taxon>Actinomycetes</taxon>
        <taxon>Bifidobacteriales</taxon>
        <taxon>Bifidobacteriaceae</taxon>
        <taxon>Bifidobacterium</taxon>
    </lineage>
</organism>
<sequence length="41" mass="4842">MDFPVSKISLQIFQIRIMDFPVPKISLQIFQIRAYGPVQYI</sequence>
<proteinExistence type="predicted"/>
<dbReference type="Proteomes" id="UP000003875">
    <property type="component" value="Unassembled WGS sequence"/>
</dbReference>
<dbReference type="EMBL" id="ABXX02000003">
    <property type="protein sequence ID" value="EEG70642.1"/>
    <property type="molecule type" value="Genomic_DNA"/>
</dbReference>
<name>C0BTE1_BIFPS</name>
<evidence type="ECO:0000313" key="1">
    <source>
        <dbReference type="EMBL" id="EEG70642.1"/>
    </source>
</evidence>
<reference evidence="1 2" key="1">
    <citation type="submission" date="2009-02" db="EMBL/GenBank/DDBJ databases">
        <title>Draft genome sequence of Bifidobacterium pseudocatenulatum (DSM 20438).</title>
        <authorList>
            <person name="Sudarsanam P."/>
            <person name="Ley R."/>
            <person name="Guruge J."/>
            <person name="Turnbaugh P.J."/>
            <person name="Mahowald M."/>
            <person name="Liep D."/>
            <person name="Gordon J."/>
        </authorList>
    </citation>
    <scope>NUCLEOTIDE SEQUENCE [LARGE SCALE GENOMIC DNA]</scope>
    <source>
        <strain evidence="1 2">DSM 20438</strain>
    </source>
</reference>
<protein>
    <submittedName>
        <fullName evidence="1">Uncharacterized protein</fullName>
    </submittedName>
</protein>
<accession>C0BTE1</accession>
<reference evidence="1 2" key="2">
    <citation type="submission" date="2009-02" db="EMBL/GenBank/DDBJ databases">
        <authorList>
            <person name="Fulton L."/>
            <person name="Clifton S."/>
            <person name="Fulton B."/>
            <person name="Xu J."/>
            <person name="Minx P."/>
            <person name="Pepin K.H."/>
            <person name="Johnson M."/>
            <person name="Bhonagiri V."/>
            <person name="Nash W.E."/>
            <person name="Mardis E.R."/>
            <person name="Wilson R.K."/>
        </authorList>
    </citation>
    <scope>NUCLEOTIDE SEQUENCE [LARGE SCALE GENOMIC DNA]</scope>
    <source>
        <strain evidence="1 2">DSM 20438</strain>
    </source>
</reference>
<evidence type="ECO:0000313" key="2">
    <source>
        <dbReference type="Proteomes" id="UP000003875"/>
    </source>
</evidence>
<comment type="caution">
    <text evidence="1">The sequence shown here is derived from an EMBL/GenBank/DDBJ whole genome shotgun (WGS) entry which is preliminary data.</text>
</comment>
<dbReference type="AlphaFoldDB" id="C0BTE1"/>